<proteinExistence type="predicted"/>
<organism evidence="1">
    <name type="scientific">bioreactor metagenome</name>
    <dbReference type="NCBI Taxonomy" id="1076179"/>
    <lineage>
        <taxon>unclassified sequences</taxon>
        <taxon>metagenomes</taxon>
        <taxon>ecological metagenomes</taxon>
    </lineage>
</organism>
<name>A0A644ZKI0_9ZZZZ</name>
<comment type="caution">
    <text evidence="1">The sequence shown here is derived from an EMBL/GenBank/DDBJ whole genome shotgun (WGS) entry which is preliminary data.</text>
</comment>
<accession>A0A644ZKI0</accession>
<sequence>MAQGSAQQIGLPCHDRAVEVEVHMFWRLRRIVHAQAQRQRQILHEGAASCLAAHQPHGLQFCIDARGSHQRQAVAGRELAVRGQSGACRQTVREDFLREVIHQWFVACVCHCSTCLMRPMYP</sequence>
<dbReference type="EMBL" id="VSSQ01009294">
    <property type="protein sequence ID" value="MPM41237.1"/>
    <property type="molecule type" value="Genomic_DNA"/>
</dbReference>
<gene>
    <name evidence="1" type="ORF">SDC9_87887</name>
</gene>
<dbReference type="AlphaFoldDB" id="A0A644ZKI0"/>
<reference evidence="1" key="1">
    <citation type="submission" date="2019-08" db="EMBL/GenBank/DDBJ databases">
        <authorList>
            <person name="Kucharzyk K."/>
            <person name="Murdoch R.W."/>
            <person name="Higgins S."/>
            <person name="Loffler F."/>
        </authorList>
    </citation>
    <scope>NUCLEOTIDE SEQUENCE</scope>
</reference>
<evidence type="ECO:0000313" key="1">
    <source>
        <dbReference type="EMBL" id="MPM41237.1"/>
    </source>
</evidence>
<protein>
    <submittedName>
        <fullName evidence="1">Uncharacterized protein</fullName>
    </submittedName>
</protein>